<dbReference type="GO" id="GO:0006167">
    <property type="term" value="P:AMP biosynthetic process"/>
    <property type="evidence" value="ECO:0007669"/>
    <property type="project" value="TreeGrafter"/>
</dbReference>
<dbReference type="PROSITE" id="PS51462">
    <property type="entry name" value="NUDIX"/>
    <property type="match status" value="1"/>
</dbReference>
<dbReference type="InterPro" id="IPR015797">
    <property type="entry name" value="NUDIX_hydrolase-like_dom_sf"/>
</dbReference>
<feature type="transmembrane region" description="Helical" evidence="3">
    <location>
        <begin position="170"/>
        <end position="186"/>
    </location>
</feature>
<dbReference type="PROSITE" id="PS00893">
    <property type="entry name" value="NUDIX_BOX"/>
    <property type="match status" value="1"/>
</dbReference>
<dbReference type="InterPro" id="IPR000086">
    <property type="entry name" value="NUDIX_hydrolase_dom"/>
</dbReference>
<evidence type="ECO:0000256" key="1">
    <source>
        <dbReference type="ARBA" id="ARBA00022801"/>
    </source>
</evidence>
<dbReference type="InterPro" id="IPR020084">
    <property type="entry name" value="NUDIX_hydrolase_CS"/>
</dbReference>
<dbReference type="InterPro" id="IPR051325">
    <property type="entry name" value="Nudix_hydrolase_domain"/>
</dbReference>
<dbReference type="PANTHER" id="PTHR21340:SF0">
    <property type="entry name" value="BIS(5'-NUCLEOSYL)-TETRAPHOSPHATASE [ASYMMETRICAL]"/>
    <property type="match status" value="1"/>
</dbReference>
<dbReference type="EMBL" id="RBCJ01000003">
    <property type="protein sequence ID" value="RKN79363.1"/>
    <property type="molecule type" value="Genomic_DNA"/>
</dbReference>
<dbReference type="PANTHER" id="PTHR21340">
    <property type="entry name" value="DIADENOSINE 5,5-P1,P4-TETRAPHOSPHATE PYROPHOSPHOHYDROLASE MUTT"/>
    <property type="match status" value="1"/>
</dbReference>
<evidence type="ECO:0000313" key="6">
    <source>
        <dbReference type="Proteomes" id="UP000276603"/>
    </source>
</evidence>
<dbReference type="OrthoDB" id="9786141at2"/>
<feature type="transmembrane region" description="Helical" evidence="3">
    <location>
        <begin position="51"/>
        <end position="73"/>
    </location>
</feature>
<feature type="transmembrane region" description="Helical" evidence="3">
    <location>
        <begin position="7"/>
        <end position="28"/>
    </location>
</feature>
<gene>
    <name evidence="5" type="ORF">D7Z94_13680</name>
</gene>
<protein>
    <submittedName>
        <fullName evidence="5">NUDIX domain-containing protein</fullName>
    </submittedName>
</protein>
<comment type="caution">
    <text evidence="5">The sequence shown here is derived from an EMBL/GenBank/DDBJ whole genome shotgun (WGS) entry which is preliminary data.</text>
</comment>
<dbReference type="Proteomes" id="UP000276603">
    <property type="component" value="Unassembled WGS sequence"/>
</dbReference>
<evidence type="ECO:0000259" key="4">
    <source>
        <dbReference type="PROSITE" id="PS51462"/>
    </source>
</evidence>
<evidence type="ECO:0000256" key="3">
    <source>
        <dbReference type="SAM" id="Phobius"/>
    </source>
</evidence>
<dbReference type="Pfam" id="PF00293">
    <property type="entry name" value="NUDIX"/>
    <property type="match status" value="1"/>
</dbReference>
<reference evidence="5 6" key="1">
    <citation type="submission" date="2018-10" db="EMBL/GenBank/DDBJ databases">
        <title>Ulvibacterium marinum gen. nov., sp. nov., a novel marine bacterium of the family Flavobacteriaceae, isolated from a culture of the green alga Ulva prolifera.</title>
        <authorList>
            <person name="Zhang Z."/>
        </authorList>
    </citation>
    <scope>NUCLEOTIDE SEQUENCE [LARGE SCALE GENOMIC DNA]</scope>
    <source>
        <strain evidence="5 6">CCMM003</strain>
    </source>
</reference>
<keyword evidence="3" id="KW-0472">Membrane</keyword>
<name>A0A3B0C0Z9_9FLAO</name>
<dbReference type="AlphaFoldDB" id="A0A3B0C0Z9"/>
<keyword evidence="6" id="KW-1185">Reference proteome</keyword>
<organism evidence="5 6">
    <name type="scientific">Ulvibacterium marinum</name>
    <dbReference type="NCBI Taxonomy" id="2419782"/>
    <lineage>
        <taxon>Bacteria</taxon>
        <taxon>Pseudomonadati</taxon>
        <taxon>Bacteroidota</taxon>
        <taxon>Flavobacteriia</taxon>
        <taxon>Flavobacteriales</taxon>
        <taxon>Flavobacteriaceae</taxon>
        <taxon>Ulvibacterium</taxon>
    </lineage>
</organism>
<dbReference type="InterPro" id="IPR020476">
    <property type="entry name" value="Nudix_hydrolase"/>
</dbReference>
<dbReference type="SUPFAM" id="SSF55811">
    <property type="entry name" value="Nudix"/>
    <property type="match status" value="1"/>
</dbReference>
<dbReference type="RefSeq" id="WP_120712177.1">
    <property type="nucleotide sequence ID" value="NZ_RBCJ01000003.1"/>
</dbReference>
<sequence>MNFEPGKFYIGIIDFFSVLLPGALLVYLTKDWAYSSFIGGSLGDLHPTEQWLLVAFASYLLGHFIFLIGAAFLDDHVYDRIRAGTYHRQVSRLARGKKLSPRWIRFLAAQNFDSRMDKALGKILELKALTLDPLQAGNTVNAFKWCKIRLSMTALPALAELERYEANSKFFRSLFVVLAVLLPFSLVGKPWYVSPMVLVLMLLSLWRYIDQRKKAIQHAYWSVIIQEADKPDTPERYADTRKGQFTHAGGVVYRGHGENRQYLLVRSRSDKEEWVLPKGHIEHGEIPEETAVREIREEAGVWAKIDAPLGKVKFKFEGEKIKAQFFSLQFLKQDKVLENRSIQWGRLEDCLDLVSFEETRELLGQLSDK</sequence>
<feature type="domain" description="Nudix hydrolase" evidence="4">
    <location>
        <begin position="243"/>
        <end position="367"/>
    </location>
</feature>
<dbReference type="GO" id="GO:0006754">
    <property type="term" value="P:ATP biosynthetic process"/>
    <property type="evidence" value="ECO:0007669"/>
    <property type="project" value="TreeGrafter"/>
</dbReference>
<accession>A0A3B0C0Z9</accession>
<feature type="transmembrane region" description="Helical" evidence="3">
    <location>
        <begin position="192"/>
        <end position="209"/>
    </location>
</feature>
<dbReference type="PRINTS" id="PR00502">
    <property type="entry name" value="NUDIXFAMILY"/>
</dbReference>
<keyword evidence="3" id="KW-0812">Transmembrane</keyword>
<keyword evidence="3" id="KW-1133">Transmembrane helix</keyword>
<comment type="similarity">
    <text evidence="2">Belongs to the Nudix hydrolase family.</text>
</comment>
<dbReference type="GO" id="GO:0004081">
    <property type="term" value="F:bis(5'-nucleosyl)-tetraphosphatase (asymmetrical) activity"/>
    <property type="evidence" value="ECO:0007669"/>
    <property type="project" value="TreeGrafter"/>
</dbReference>
<evidence type="ECO:0000313" key="5">
    <source>
        <dbReference type="EMBL" id="RKN79363.1"/>
    </source>
</evidence>
<evidence type="ECO:0000256" key="2">
    <source>
        <dbReference type="RuleBase" id="RU003476"/>
    </source>
</evidence>
<dbReference type="Gene3D" id="3.90.79.10">
    <property type="entry name" value="Nucleoside Triphosphate Pyrophosphohydrolase"/>
    <property type="match status" value="1"/>
</dbReference>
<keyword evidence="1 2" id="KW-0378">Hydrolase</keyword>
<proteinExistence type="inferred from homology"/>